<dbReference type="AlphaFoldDB" id="A0A0B7B7H8"/>
<gene>
    <name evidence="1" type="primary">ORF170039</name>
    <name evidence="2" type="synonym">ORF170043</name>
</gene>
<evidence type="ECO:0000313" key="2">
    <source>
        <dbReference type="EMBL" id="CEK89300.1"/>
    </source>
</evidence>
<protein>
    <recommendedName>
        <fullName evidence="3">Methylmalonic aciduria and homocystinuria type D protein, mitochondrial</fullName>
    </recommendedName>
</protein>
<dbReference type="PANTHER" id="PTHR13192">
    <property type="entry name" value="MY011 PROTEIN"/>
    <property type="match status" value="1"/>
</dbReference>
<dbReference type="EMBL" id="HACG01042434">
    <property type="protein sequence ID" value="CEK89299.1"/>
    <property type="molecule type" value="Transcribed_RNA"/>
</dbReference>
<dbReference type="InterPro" id="IPR019362">
    <property type="entry name" value="MMADHC"/>
</dbReference>
<dbReference type="EMBL" id="HACG01042435">
    <property type="protein sequence ID" value="CEK89300.1"/>
    <property type="molecule type" value="Transcribed_RNA"/>
</dbReference>
<organism evidence="1">
    <name type="scientific">Arion vulgaris</name>
    <dbReference type="NCBI Taxonomy" id="1028688"/>
    <lineage>
        <taxon>Eukaryota</taxon>
        <taxon>Metazoa</taxon>
        <taxon>Spiralia</taxon>
        <taxon>Lophotrochozoa</taxon>
        <taxon>Mollusca</taxon>
        <taxon>Gastropoda</taxon>
        <taxon>Heterobranchia</taxon>
        <taxon>Euthyneura</taxon>
        <taxon>Panpulmonata</taxon>
        <taxon>Eupulmonata</taxon>
        <taxon>Stylommatophora</taxon>
        <taxon>Helicina</taxon>
        <taxon>Arionoidea</taxon>
        <taxon>Arionidae</taxon>
        <taxon>Arion</taxon>
    </lineage>
</organism>
<reference evidence="1" key="1">
    <citation type="submission" date="2014-12" db="EMBL/GenBank/DDBJ databases">
        <title>Insight into the proteome of Arion vulgaris.</title>
        <authorList>
            <person name="Aradska J."/>
            <person name="Bulat T."/>
            <person name="Smidak R."/>
            <person name="Sarate P."/>
            <person name="Gangsoo J."/>
            <person name="Sialana F."/>
            <person name="Bilban M."/>
            <person name="Lubec G."/>
        </authorList>
    </citation>
    <scope>NUCLEOTIDE SEQUENCE</scope>
    <source>
        <tissue evidence="1">Skin</tissue>
    </source>
</reference>
<evidence type="ECO:0000313" key="1">
    <source>
        <dbReference type="EMBL" id="CEK89299.1"/>
    </source>
</evidence>
<evidence type="ECO:0008006" key="3">
    <source>
        <dbReference type="Google" id="ProtNLM"/>
    </source>
</evidence>
<dbReference type="Pfam" id="PF10229">
    <property type="entry name" value="MMADHC"/>
    <property type="match status" value="1"/>
</dbReference>
<accession>A0A0B7B7H8</accession>
<proteinExistence type="predicted"/>
<sequence>KNETQFQDSVLKAKRTTFVEFEMRMLVKCSRVVTYLPNLRSAVIRCRAFSSTTDTSDIHTIEPDDETAKSQTVWPDNLLGPLGPQDKRFPLPGSIGPCVTSRVLSSEINVNILQPSVFDPDSVLPKLSSQQQADIAEQFLDSLDEIDVDFMDTTISSPTASDKMEYRAHSCPTLLRKEFRELFPDRNIMEGDLTVVTISLKTVNDMTLWSSEVEREREEMLEIFIQGSLEICQAFEDSGYWADFIDPGSGKPFKGPHTNFTLFETDERYRKLGFEIQDLGCCKVISHPVWGTRSYIGCLFTSASIDNPLVTNINESR</sequence>
<dbReference type="GO" id="GO:0005739">
    <property type="term" value="C:mitochondrion"/>
    <property type="evidence" value="ECO:0007669"/>
    <property type="project" value="TreeGrafter"/>
</dbReference>
<dbReference type="GO" id="GO:0009235">
    <property type="term" value="P:cobalamin metabolic process"/>
    <property type="evidence" value="ECO:0007669"/>
    <property type="project" value="InterPro"/>
</dbReference>
<name>A0A0B7B7H8_9EUPU</name>
<dbReference type="PANTHER" id="PTHR13192:SF3">
    <property type="entry name" value="COBALAMIN TRAFFICKING PROTEIN CBLD"/>
    <property type="match status" value="1"/>
</dbReference>
<feature type="non-terminal residue" evidence="1">
    <location>
        <position position="1"/>
    </location>
</feature>